<gene>
    <name evidence="2" type="ORF">HMPREF3225_01554</name>
</gene>
<comment type="caution">
    <text evidence="2">The sequence shown here is derived from an EMBL/GenBank/DDBJ whole genome shotgun (WGS) entry which is preliminary data.</text>
</comment>
<reference evidence="2 3" key="1">
    <citation type="submission" date="2016-01" db="EMBL/GenBank/DDBJ databases">
        <authorList>
            <person name="Mitreva M."/>
            <person name="Pepin K.H."/>
            <person name="Mihindukulasuriya K.A."/>
            <person name="Fulton R."/>
            <person name="Fronick C."/>
            <person name="O'Laughlin M."/>
            <person name="Miner T."/>
            <person name="Herter B."/>
            <person name="Rosa B.A."/>
            <person name="Cordes M."/>
            <person name="Tomlinson C."/>
            <person name="Wollam A."/>
            <person name="Palsikar V.B."/>
            <person name="Mardis E.R."/>
            <person name="Wilson R.K."/>
        </authorList>
    </citation>
    <scope>NUCLEOTIDE SEQUENCE [LARGE SCALE GENOMIC DNA]</scope>
    <source>
        <strain evidence="2 3">MJR7738</strain>
    </source>
</reference>
<keyword evidence="1" id="KW-0472">Membrane</keyword>
<protein>
    <submittedName>
        <fullName evidence="2">Uncharacterized protein</fullName>
    </submittedName>
</protein>
<evidence type="ECO:0000256" key="1">
    <source>
        <dbReference type="SAM" id="Phobius"/>
    </source>
</evidence>
<name>A0ABD4EES8_STALU</name>
<dbReference type="Proteomes" id="UP000070063">
    <property type="component" value="Unassembled WGS sequence"/>
</dbReference>
<organism evidence="2 3">
    <name type="scientific">Staphylococcus lugdunensis</name>
    <dbReference type="NCBI Taxonomy" id="28035"/>
    <lineage>
        <taxon>Bacteria</taxon>
        <taxon>Bacillati</taxon>
        <taxon>Bacillota</taxon>
        <taxon>Bacilli</taxon>
        <taxon>Bacillales</taxon>
        <taxon>Staphylococcaceae</taxon>
        <taxon>Staphylococcus</taxon>
    </lineage>
</organism>
<evidence type="ECO:0000313" key="2">
    <source>
        <dbReference type="EMBL" id="KXA37656.1"/>
    </source>
</evidence>
<dbReference type="NCBIfam" id="NF047567">
    <property type="entry name" value="SAOUHSC_02157"/>
    <property type="match status" value="1"/>
</dbReference>
<feature type="transmembrane region" description="Helical" evidence="1">
    <location>
        <begin position="28"/>
        <end position="49"/>
    </location>
</feature>
<dbReference type="AlphaFoldDB" id="A0ABD4EES8"/>
<keyword evidence="1" id="KW-1133">Transmembrane helix</keyword>
<proteinExistence type="predicted"/>
<dbReference type="EMBL" id="LRQI01000069">
    <property type="protein sequence ID" value="KXA37656.1"/>
    <property type="molecule type" value="Genomic_DNA"/>
</dbReference>
<evidence type="ECO:0000313" key="3">
    <source>
        <dbReference type="Proteomes" id="UP000070063"/>
    </source>
</evidence>
<keyword evidence="1" id="KW-0812">Transmembrane</keyword>
<accession>A0ABD4EES8</accession>
<sequence length="57" mass="6769">MFYFYVKIRTGHLSNGTLQFGRCSIMTWWLDVITTLLTGGILVIFRIWLENKWKDKG</sequence>